<dbReference type="Proteomes" id="UP000327493">
    <property type="component" value="Chromosome 21"/>
</dbReference>
<name>A0A5J5CLU8_9PERO</name>
<feature type="compositionally biased region" description="Polar residues" evidence="1">
    <location>
        <begin position="1"/>
        <end position="15"/>
    </location>
</feature>
<dbReference type="EMBL" id="VOFY01000021">
    <property type="protein sequence ID" value="KAA8581759.1"/>
    <property type="molecule type" value="Genomic_DNA"/>
</dbReference>
<sequence length="69" mass="7688">MKTFTYQTGPAQASQKVEAPPLSGGFGEAGAQTDPYPEWLREYWQAFFYGLPVKLLPAVTVEMQEDEST</sequence>
<organism evidence="2 3">
    <name type="scientific">Etheostoma spectabile</name>
    <name type="common">orangethroat darter</name>
    <dbReference type="NCBI Taxonomy" id="54343"/>
    <lineage>
        <taxon>Eukaryota</taxon>
        <taxon>Metazoa</taxon>
        <taxon>Chordata</taxon>
        <taxon>Craniata</taxon>
        <taxon>Vertebrata</taxon>
        <taxon>Euteleostomi</taxon>
        <taxon>Actinopterygii</taxon>
        <taxon>Neopterygii</taxon>
        <taxon>Teleostei</taxon>
        <taxon>Neoteleostei</taxon>
        <taxon>Acanthomorphata</taxon>
        <taxon>Eupercaria</taxon>
        <taxon>Perciformes</taxon>
        <taxon>Percoidei</taxon>
        <taxon>Percidae</taxon>
        <taxon>Etheostomatinae</taxon>
        <taxon>Etheostoma</taxon>
    </lineage>
</organism>
<evidence type="ECO:0000256" key="1">
    <source>
        <dbReference type="SAM" id="MobiDB-lite"/>
    </source>
</evidence>
<keyword evidence="3" id="KW-1185">Reference proteome</keyword>
<reference evidence="2 3" key="1">
    <citation type="submission" date="2019-08" db="EMBL/GenBank/DDBJ databases">
        <title>A chromosome-level genome assembly, high-density linkage maps, and genome scans reveal the genomic architecture of hybrid incompatibilities underlying speciation via character displacement in darters (Percidae: Etheostominae).</title>
        <authorList>
            <person name="Moran R.L."/>
            <person name="Catchen J.M."/>
            <person name="Fuller R.C."/>
        </authorList>
    </citation>
    <scope>NUCLEOTIDE SEQUENCE [LARGE SCALE GENOMIC DNA]</scope>
    <source>
        <strain evidence="2">EspeVRDwgs_2016</strain>
        <tissue evidence="2">Muscle</tissue>
    </source>
</reference>
<gene>
    <name evidence="2" type="ORF">FQN60_003340</name>
</gene>
<comment type="caution">
    <text evidence="2">The sequence shown here is derived from an EMBL/GenBank/DDBJ whole genome shotgun (WGS) entry which is preliminary data.</text>
</comment>
<evidence type="ECO:0000313" key="3">
    <source>
        <dbReference type="Proteomes" id="UP000327493"/>
    </source>
</evidence>
<protein>
    <submittedName>
        <fullName evidence="2">Uncharacterized protein</fullName>
    </submittedName>
</protein>
<proteinExistence type="predicted"/>
<feature type="region of interest" description="Disordered" evidence="1">
    <location>
        <begin position="1"/>
        <end position="30"/>
    </location>
</feature>
<dbReference type="AlphaFoldDB" id="A0A5J5CLU8"/>
<accession>A0A5J5CLU8</accession>
<evidence type="ECO:0000313" key="2">
    <source>
        <dbReference type="EMBL" id="KAA8581759.1"/>
    </source>
</evidence>